<sequence length="706" mass="80868">MIDDLDLDSFIANIEQTAPEEPTEGKLLCNECGSRLEEEEDGNLTCPVCCVQATNILQFDETELHHDEQGRPVYGQRVALVERKAKHQVDYGWAWSTDEAIAHILSLQLAALEEAHLVPDLFRAAITNMWLKYWLASVAPHIKEEYSQNEMMPISSSDALKLRDIEVLFKVRDKIMVPLRSIAGTRDAKRIYHMMGTNYTKSSPDFELDIHDEELSDDDLSSSSSLDRDQLEPPVPDQLADEFNKLMSPNEPNVDLRIGQEQAQEAQPRDGKTRNLSKESIKILTLNRTLAFIEATARCLPEDDPLFAADIIRACNQHLIPFYGSSKCLPDNMKLNSRDRLMLQKTTPPTPIQLTRTASLLVNNIYNDQLPKSMPVPDLNTILKRFVRDMNLPDELMRVIHGKVSFSQFQSTQPKIFITSVYRRWPQYDRWAFAVLVYHLKILFNLGNEFLKVQKEKALEASRAGSGANYFIMSDWVEQIRSRLDLILRHDPYALYHPLSKLGKFEISSQLAQYIELQIDARATADIRTRPGELYSDPNFRNELTDVLRREIKPPRGVRQAIPKGEKLQPSNNIKFPLTDAFERTKIIWSNKLEANSRDLICRDFTKHKMLAVTNLPRWSVYDNQVAMNKKSLCVPASWPQAFKVLLDVGAFLCMCKPAELVDEVRLVEEALQPHTRVIRRASRLRQSQRGPPVQSYGRVTKQASE</sequence>
<keyword evidence="5" id="KW-0862">Zinc</keyword>
<dbReference type="InterPro" id="IPR033599">
    <property type="entry name" value="TAF1B/Rrn7"/>
</dbReference>
<keyword evidence="3" id="KW-0479">Metal-binding</keyword>
<accession>A0A6G1S8E8</accession>
<dbReference type="AlphaFoldDB" id="A0A6G1S8E8"/>
<evidence type="ECO:0000256" key="5">
    <source>
        <dbReference type="ARBA" id="ARBA00022833"/>
    </source>
</evidence>
<keyword evidence="4" id="KW-0863">Zinc-finger</keyword>
<comment type="similarity">
    <text evidence="2">Belongs to the RRN7/TAF1B family.</text>
</comment>
<keyword evidence="7" id="KW-0238">DNA-binding</keyword>
<dbReference type="EMBL" id="GGYP01002004">
    <property type="protein sequence ID" value="MDE46775.1"/>
    <property type="molecule type" value="Transcribed_RNA"/>
</dbReference>
<dbReference type="PANTHER" id="PTHR31576">
    <property type="entry name" value="TATA BOX-BINDING PROTEIN-ASSOCIATED FACTOR RNA POLYMERASE I SUBUNIT B"/>
    <property type="match status" value="1"/>
</dbReference>
<dbReference type="GO" id="GO:0001164">
    <property type="term" value="F:RNA polymerase I core promoter sequence-specific DNA binding"/>
    <property type="evidence" value="ECO:0007669"/>
    <property type="project" value="InterPro"/>
</dbReference>
<evidence type="ECO:0000256" key="9">
    <source>
        <dbReference type="ARBA" id="ARBA00023242"/>
    </source>
</evidence>
<evidence type="ECO:0000256" key="6">
    <source>
        <dbReference type="ARBA" id="ARBA00023015"/>
    </source>
</evidence>
<evidence type="ECO:0000256" key="4">
    <source>
        <dbReference type="ARBA" id="ARBA00022771"/>
    </source>
</evidence>
<dbReference type="GO" id="GO:0008270">
    <property type="term" value="F:zinc ion binding"/>
    <property type="evidence" value="ECO:0007669"/>
    <property type="project" value="UniProtKB-KW"/>
</dbReference>
<evidence type="ECO:0000256" key="1">
    <source>
        <dbReference type="ARBA" id="ARBA00004604"/>
    </source>
</evidence>
<feature type="region of interest" description="Disordered" evidence="10">
    <location>
        <begin position="216"/>
        <end position="236"/>
    </location>
</feature>
<evidence type="ECO:0000256" key="2">
    <source>
        <dbReference type="ARBA" id="ARBA00006899"/>
    </source>
</evidence>
<dbReference type="PANTHER" id="PTHR31576:SF2">
    <property type="entry name" value="TATA BOX-BINDING PROTEIN-ASSOCIATED FACTOR RNA POLYMERASE I SUBUNIT B"/>
    <property type="match status" value="1"/>
</dbReference>
<evidence type="ECO:0000256" key="7">
    <source>
        <dbReference type="ARBA" id="ARBA00023125"/>
    </source>
</evidence>
<dbReference type="GO" id="GO:0005668">
    <property type="term" value="C:RNA polymerase transcription factor SL1 complex"/>
    <property type="evidence" value="ECO:0007669"/>
    <property type="project" value="TreeGrafter"/>
</dbReference>
<name>A0A6G1S8E8_9ACAR</name>
<feature type="region of interest" description="Disordered" evidence="10">
    <location>
        <begin position="683"/>
        <end position="706"/>
    </location>
</feature>
<proteinExistence type="inferred from homology"/>
<keyword evidence="9" id="KW-0539">Nucleus</keyword>
<comment type="subcellular location">
    <subcellularLocation>
        <location evidence="1">Nucleus</location>
        <location evidence="1">Nucleolus</location>
    </subcellularLocation>
</comment>
<protein>
    <submittedName>
        <fullName evidence="11">Uncharacterized protein</fullName>
    </submittedName>
</protein>
<evidence type="ECO:0000313" key="11">
    <source>
        <dbReference type="EMBL" id="MDE46775.1"/>
    </source>
</evidence>
<evidence type="ECO:0000256" key="8">
    <source>
        <dbReference type="ARBA" id="ARBA00023163"/>
    </source>
</evidence>
<reference evidence="11" key="1">
    <citation type="submission" date="2018-10" db="EMBL/GenBank/DDBJ databases">
        <title>Transcriptome assembly of Aceria tosichella (Wheat curl mite) Type 2.</title>
        <authorList>
            <person name="Scully E.D."/>
            <person name="Geib S.M."/>
            <person name="Palmer N.A."/>
            <person name="Gupta A.K."/>
            <person name="Sarath G."/>
            <person name="Tatineni S."/>
        </authorList>
    </citation>
    <scope>NUCLEOTIDE SEQUENCE</scope>
    <source>
        <strain evidence="11">LincolnNE</strain>
    </source>
</reference>
<organism evidence="11">
    <name type="scientific">Aceria tosichella</name>
    <name type="common">wheat curl mite</name>
    <dbReference type="NCBI Taxonomy" id="561515"/>
    <lineage>
        <taxon>Eukaryota</taxon>
        <taxon>Metazoa</taxon>
        <taxon>Ecdysozoa</taxon>
        <taxon>Arthropoda</taxon>
        <taxon>Chelicerata</taxon>
        <taxon>Arachnida</taxon>
        <taxon>Acari</taxon>
        <taxon>Acariformes</taxon>
        <taxon>Trombidiformes</taxon>
        <taxon>Prostigmata</taxon>
        <taxon>Eupodina</taxon>
        <taxon>Eriophyoidea</taxon>
        <taxon>Eriophyidae</taxon>
        <taxon>Eriophyinae</taxon>
        <taxon>Aceriini</taxon>
        <taxon>Aceria</taxon>
    </lineage>
</organism>
<evidence type="ECO:0000256" key="10">
    <source>
        <dbReference type="SAM" id="MobiDB-lite"/>
    </source>
</evidence>
<keyword evidence="6" id="KW-0805">Transcription regulation</keyword>
<dbReference type="GO" id="GO:0042790">
    <property type="term" value="P:nucleolar large rRNA transcription by RNA polymerase I"/>
    <property type="evidence" value="ECO:0007669"/>
    <property type="project" value="TreeGrafter"/>
</dbReference>
<dbReference type="GO" id="GO:0070860">
    <property type="term" value="C:RNA polymerase I core factor complex"/>
    <property type="evidence" value="ECO:0007669"/>
    <property type="project" value="InterPro"/>
</dbReference>
<evidence type="ECO:0000256" key="3">
    <source>
        <dbReference type="ARBA" id="ARBA00022723"/>
    </source>
</evidence>
<gene>
    <name evidence="11" type="ORF">g.13983</name>
</gene>
<keyword evidence="8" id="KW-0804">Transcription</keyword>